<dbReference type="Proteomes" id="UP000267166">
    <property type="component" value="Unassembled WGS sequence"/>
</dbReference>
<reference evidence="2 3" key="1">
    <citation type="submission" date="2018-09" db="EMBL/GenBank/DDBJ databases">
        <title>The draft genome of Acinetobacter sp. strains.</title>
        <authorList>
            <person name="Qin J."/>
            <person name="Feng Y."/>
            <person name="Zong Z."/>
        </authorList>
    </citation>
    <scope>NUCLEOTIDE SEQUENCE [LARGE SCALE GENOMIC DNA]</scope>
    <source>
        <strain evidence="2 3">WCHAc060003</strain>
    </source>
</reference>
<organism evidence="2 3">
    <name type="scientific">Acinetobacter cumulans</name>
    <dbReference type="NCBI Taxonomy" id="2136182"/>
    <lineage>
        <taxon>Bacteria</taxon>
        <taxon>Pseudomonadati</taxon>
        <taxon>Pseudomonadota</taxon>
        <taxon>Gammaproteobacteria</taxon>
        <taxon>Moraxellales</taxon>
        <taxon>Moraxellaceae</taxon>
        <taxon>Acinetobacter</taxon>
    </lineage>
</organism>
<evidence type="ECO:0000313" key="2">
    <source>
        <dbReference type="EMBL" id="RLL31750.1"/>
    </source>
</evidence>
<feature type="domain" description="Phage head morphogenesis" evidence="1">
    <location>
        <begin position="50"/>
        <end position="158"/>
    </location>
</feature>
<gene>
    <name evidence="2" type="ORF">D9K80_14515</name>
</gene>
<accession>A0A498D876</accession>
<evidence type="ECO:0000259" key="1">
    <source>
        <dbReference type="Pfam" id="PF04233"/>
    </source>
</evidence>
<comment type="caution">
    <text evidence="2">The sequence shown here is derived from an EMBL/GenBank/DDBJ whole genome shotgun (WGS) entry which is preliminary data.</text>
</comment>
<name>A0A498D876_9GAMM</name>
<protein>
    <submittedName>
        <fullName evidence="2">Phage head morphogenesis protein</fullName>
    </submittedName>
</protein>
<proteinExistence type="predicted"/>
<dbReference type="AlphaFoldDB" id="A0A498D876"/>
<dbReference type="RefSeq" id="WP_121594813.1">
    <property type="nucleotide sequence ID" value="NZ_RCHD01000042.1"/>
</dbReference>
<dbReference type="EMBL" id="RCHD01000042">
    <property type="protein sequence ID" value="RLL31750.1"/>
    <property type="molecule type" value="Genomic_DNA"/>
</dbReference>
<dbReference type="Pfam" id="PF04233">
    <property type="entry name" value="Phage_Mu_F"/>
    <property type="match status" value="1"/>
</dbReference>
<dbReference type="NCBIfam" id="TIGR01641">
    <property type="entry name" value="phageSPP1_gp7"/>
    <property type="match status" value="1"/>
</dbReference>
<evidence type="ECO:0000313" key="3">
    <source>
        <dbReference type="Proteomes" id="UP000267166"/>
    </source>
</evidence>
<dbReference type="InterPro" id="IPR006528">
    <property type="entry name" value="Phage_head_morphogenesis_dom"/>
</dbReference>
<sequence length="400" mass="44493">MQPVTFLEALQYAHSKKIVLPDEFYSMDLKTRQMATTVSFLSSLEQVETVIKSLNKTLANGGTFNDFQKLIAESEIILPKHYLDNVFRTNIQSAYGHGRWQQQQRNKDKRSYLMYSAINDSRVRPAHLALNRIVLPIDHPFWLTHYPPLGFRCRCTVIALTEAQALKYGITPDDKLPEVAEALDWSSHPLQFGDLEALVDKKINVSVLDKEYLLEQKEVIKAEWTASKKLTSLLAPMSDKSRDLFDTVVNTVIPLDPTIRPSAIKTFLDYVQGNDGSLSSYLKQPSISLAEEVLKRWVKDDMAKIHAVSANSADVITGSTTLAFAAALEVGKVVTLDAPMLLAGQSNVMIQIENAKGLGIDLKQLGLDGGVLLQIGLSYEVVSIEALNGKMIYTLKALVN</sequence>